<evidence type="ECO:0000256" key="3">
    <source>
        <dbReference type="ARBA" id="ARBA00023239"/>
    </source>
</evidence>
<evidence type="ECO:0000256" key="2">
    <source>
        <dbReference type="ARBA" id="ARBA00022631"/>
    </source>
</evidence>
<gene>
    <name evidence="5" type="ORF">JX360_11290</name>
</gene>
<dbReference type="Pfam" id="PF04115">
    <property type="entry name" value="Ureidogly_lyase"/>
    <property type="match status" value="1"/>
</dbReference>
<dbReference type="RefSeq" id="WP_244350868.1">
    <property type="nucleotide sequence ID" value="NZ_JAFIRA010000029.1"/>
</dbReference>
<organism evidence="5 6">
    <name type="scientific">Thermostichus vulcanus str. 'Rupite'</name>
    <dbReference type="NCBI Taxonomy" id="2813851"/>
    <lineage>
        <taxon>Bacteria</taxon>
        <taxon>Bacillati</taxon>
        <taxon>Cyanobacteriota</taxon>
        <taxon>Cyanophyceae</taxon>
        <taxon>Thermostichales</taxon>
        <taxon>Thermostichaceae</taxon>
        <taxon>Thermostichus</taxon>
    </lineage>
</organism>
<dbReference type="PANTHER" id="PTHR35721">
    <property type="entry name" value="UREIDOGLYCOLATE HYDROLASE"/>
    <property type="match status" value="1"/>
</dbReference>
<dbReference type="GO" id="GO:0016829">
    <property type="term" value="F:lyase activity"/>
    <property type="evidence" value="ECO:0007669"/>
    <property type="project" value="UniProtKB-KW"/>
</dbReference>
<dbReference type="Gene3D" id="2.60.120.480">
    <property type="entry name" value="Ureidoglycolate hydrolase"/>
    <property type="match status" value="1"/>
</dbReference>
<comment type="caution">
    <text evidence="5">The sequence shown here is derived from an EMBL/GenBank/DDBJ whole genome shotgun (WGS) entry which is preliminary data.</text>
</comment>
<reference evidence="5" key="1">
    <citation type="submission" date="2021-02" db="EMBL/GenBank/DDBJ databases">
        <title>The CRISPR/cas machinery reduction and long-range gene transfer in the hot spring cyanobacterium Synechococcus.</title>
        <authorList>
            <person name="Dvorak P."/>
            <person name="Jahodarova E."/>
            <person name="Hasler P."/>
            <person name="Poulickova A."/>
        </authorList>
    </citation>
    <scope>NUCLEOTIDE SEQUENCE</scope>
    <source>
        <strain evidence="5">Rupite</strain>
    </source>
</reference>
<dbReference type="InterPro" id="IPR011051">
    <property type="entry name" value="RmlC_Cupin_sf"/>
</dbReference>
<evidence type="ECO:0000256" key="4">
    <source>
        <dbReference type="ARBA" id="ARBA00047684"/>
    </source>
</evidence>
<dbReference type="InterPro" id="IPR007247">
    <property type="entry name" value="Ureidogly_lyase"/>
</dbReference>
<evidence type="ECO:0000313" key="6">
    <source>
        <dbReference type="Proteomes" id="UP000830835"/>
    </source>
</evidence>
<dbReference type="Proteomes" id="UP000830835">
    <property type="component" value="Unassembled WGS sequence"/>
</dbReference>
<name>A0ABT0CCH4_THEVL</name>
<comment type="catalytic activity">
    <reaction evidence="4">
        <text>(S)-ureidoglycolate = urea + glyoxylate</text>
        <dbReference type="Rhea" id="RHEA:11304"/>
        <dbReference type="ChEBI" id="CHEBI:16199"/>
        <dbReference type="ChEBI" id="CHEBI:36655"/>
        <dbReference type="ChEBI" id="CHEBI:57296"/>
        <dbReference type="EC" id="4.3.2.3"/>
    </reaction>
</comment>
<dbReference type="PANTHER" id="PTHR35721:SF1">
    <property type="entry name" value="UREIDOGLYCOLATE HYDROLASE"/>
    <property type="match status" value="1"/>
</dbReference>
<protein>
    <submittedName>
        <fullName evidence="5">Ureidoglycolate lyase</fullName>
    </submittedName>
</protein>
<keyword evidence="2" id="KW-0659">Purine metabolism</keyword>
<keyword evidence="6" id="KW-1185">Reference proteome</keyword>
<evidence type="ECO:0000256" key="1">
    <source>
        <dbReference type="ARBA" id="ARBA00011738"/>
    </source>
</evidence>
<keyword evidence="3 5" id="KW-0456">Lyase</keyword>
<accession>A0ABT0CCH4</accession>
<dbReference type="EMBL" id="JAFIRA010000029">
    <property type="protein sequence ID" value="MCJ2543487.1"/>
    <property type="molecule type" value="Genomic_DNA"/>
</dbReference>
<evidence type="ECO:0000313" key="5">
    <source>
        <dbReference type="EMBL" id="MCJ2543487.1"/>
    </source>
</evidence>
<proteinExistence type="predicted"/>
<sequence>MVTSQLRQLKAHLVDAENFAPFGQVICPIPDHKPFDGQDAQLSLNQGQPRFYIMRLPRRGLKFTQITHHAHCTQCLGSLNGKEWFVGVAPPADELHVDQIQAFRVPGDRFIKLEMGTWHAGPYFDHEEFIDFYNLELSDTNITDHETVNLLQTYNLEFQINP</sequence>
<comment type="subunit">
    <text evidence="1">Homodimer.</text>
</comment>
<dbReference type="SUPFAM" id="SSF51182">
    <property type="entry name" value="RmlC-like cupins"/>
    <property type="match status" value="1"/>
</dbReference>
<dbReference type="InterPro" id="IPR024060">
    <property type="entry name" value="Ureidoglycolate_lyase_dom_sf"/>
</dbReference>